<evidence type="ECO:0000256" key="5">
    <source>
        <dbReference type="ARBA" id="ARBA00022741"/>
    </source>
</evidence>
<dbReference type="InterPro" id="IPR039421">
    <property type="entry name" value="Type_1_exporter"/>
</dbReference>
<evidence type="ECO:0000313" key="12">
    <source>
        <dbReference type="EMBL" id="TWU46287.1"/>
    </source>
</evidence>
<protein>
    <submittedName>
        <fullName evidence="12">Putative ABC transporter ATP-binding protein</fullName>
    </submittedName>
</protein>
<dbReference type="InterPro" id="IPR017871">
    <property type="entry name" value="ABC_transporter-like_CS"/>
</dbReference>
<dbReference type="InterPro" id="IPR011527">
    <property type="entry name" value="ABC1_TM_dom"/>
</dbReference>
<keyword evidence="13" id="KW-1185">Reference proteome</keyword>
<dbReference type="SUPFAM" id="SSF90123">
    <property type="entry name" value="ABC transporter transmembrane region"/>
    <property type="match status" value="1"/>
</dbReference>
<evidence type="ECO:0000313" key="13">
    <source>
        <dbReference type="Proteomes" id="UP000318288"/>
    </source>
</evidence>
<reference evidence="12 13" key="1">
    <citation type="submission" date="2019-02" db="EMBL/GenBank/DDBJ databases">
        <title>Deep-cultivation of Planctomycetes and their phenomic and genomic characterization uncovers novel biology.</title>
        <authorList>
            <person name="Wiegand S."/>
            <person name="Jogler M."/>
            <person name="Boedeker C."/>
            <person name="Pinto D."/>
            <person name="Vollmers J."/>
            <person name="Rivas-Marin E."/>
            <person name="Kohn T."/>
            <person name="Peeters S.H."/>
            <person name="Heuer A."/>
            <person name="Rast P."/>
            <person name="Oberbeckmann S."/>
            <person name="Bunk B."/>
            <person name="Jeske O."/>
            <person name="Meyerdierks A."/>
            <person name="Storesund J.E."/>
            <person name="Kallscheuer N."/>
            <person name="Luecker S."/>
            <person name="Lage O.M."/>
            <person name="Pohl T."/>
            <person name="Merkel B.J."/>
            <person name="Hornburger P."/>
            <person name="Mueller R.-W."/>
            <person name="Bruemmer F."/>
            <person name="Labrenz M."/>
            <person name="Spormann A.M."/>
            <person name="Op Den Camp H."/>
            <person name="Overmann J."/>
            <person name="Amann R."/>
            <person name="Jetten M.S.M."/>
            <person name="Mascher T."/>
            <person name="Medema M.H."/>
            <person name="Devos D.P."/>
            <person name="Kaster A.-K."/>
            <person name="Ovreas L."/>
            <person name="Rohde M."/>
            <person name="Galperin M.Y."/>
            <person name="Jogler C."/>
        </authorList>
    </citation>
    <scope>NUCLEOTIDE SEQUENCE [LARGE SCALE GENOMIC DNA]</scope>
    <source>
        <strain evidence="12 13">Poly51</strain>
    </source>
</reference>
<dbReference type="InterPro" id="IPR027417">
    <property type="entry name" value="P-loop_NTPase"/>
</dbReference>
<dbReference type="PANTHER" id="PTHR24221:SF654">
    <property type="entry name" value="ATP-BINDING CASSETTE SUB-FAMILY B MEMBER 6"/>
    <property type="match status" value="1"/>
</dbReference>
<dbReference type="GO" id="GO:0005524">
    <property type="term" value="F:ATP binding"/>
    <property type="evidence" value="ECO:0007669"/>
    <property type="project" value="UniProtKB-KW"/>
</dbReference>
<dbReference type="AlphaFoldDB" id="A0A5C6EE56"/>
<evidence type="ECO:0000256" key="3">
    <source>
        <dbReference type="ARBA" id="ARBA00022475"/>
    </source>
</evidence>
<gene>
    <name evidence="12" type="ORF">Poly51_56830</name>
</gene>
<dbReference type="PROSITE" id="PS50929">
    <property type="entry name" value="ABC_TM1F"/>
    <property type="match status" value="1"/>
</dbReference>
<evidence type="ECO:0000256" key="7">
    <source>
        <dbReference type="ARBA" id="ARBA00022989"/>
    </source>
</evidence>
<dbReference type="InterPro" id="IPR036640">
    <property type="entry name" value="ABC1_TM_sf"/>
</dbReference>
<keyword evidence="7 9" id="KW-1133">Transmembrane helix</keyword>
<dbReference type="PROSITE" id="PS50893">
    <property type="entry name" value="ABC_TRANSPORTER_2"/>
    <property type="match status" value="1"/>
</dbReference>
<accession>A0A5C6EE56</accession>
<dbReference type="RefSeq" id="WP_146462064.1">
    <property type="nucleotide sequence ID" value="NZ_SJPW01000008.1"/>
</dbReference>
<dbReference type="PROSITE" id="PS00211">
    <property type="entry name" value="ABC_TRANSPORTER_1"/>
    <property type="match status" value="1"/>
</dbReference>
<evidence type="ECO:0000259" key="10">
    <source>
        <dbReference type="PROSITE" id="PS50893"/>
    </source>
</evidence>
<dbReference type="CDD" id="cd07346">
    <property type="entry name" value="ABC_6TM_exporters"/>
    <property type="match status" value="1"/>
</dbReference>
<evidence type="ECO:0000256" key="9">
    <source>
        <dbReference type="SAM" id="Phobius"/>
    </source>
</evidence>
<dbReference type="Gene3D" id="3.40.50.300">
    <property type="entry name" value="P-loop containing nucleotide triphosphate hydrolases"/>
    <property type="match status" value="1"/>
</dbReference>
<feature type="domain" description="ABC transporter" evidence="10">
    <location>
        <begin position="366"/>
        <end position="600"/>
    </location>
</feature>
<dbReference type="FunFam" id="3.40.50.300:FF:000221">
    <property type="entry name" value="Multidrug ABC transporter ATP-binding protein"/>
    <property type="match status" value="1"/>
</dbReference>
<dbReference type="Gene3D" id="1.20.1560.10">
    <property type="entry name" value="ABC transporter type 1, transmembrane domain"/>
    <property type="match status" value="1"/>
</dbReference>
<dbReference type="GO" id="GO:0005886">
    <property type="term" value="C:plasma membrane"/>
    <property type="evidence" value="ECO:0007669"/>
    <property type="project" value="UniProtKB-SubCell"/>
</dbReference>
<feature type="transmembrane region" description="Helical" evidence="9">
    <location>
        <begin position="184"/>
        <end position="201"/>
    </location>
</feature>
<evidence type="ECO:0000256" key="4">
    <source>
        <dbReference type="ARBA" id="ARBA00022692"/>
    </source>
</evidence>
<dbReference type="InterPro" id="IPR003593">
    <property type="entry name" value="AAA+_ATPase"/>
</dbReference>
<dbReference type="GO" id="GO:0140359">
    <property type="term" value="F:ABC-type transporter activity"/>
    <property type="evidence" value="ECO:0007669"/>
    <property type="project" value="InterPro"/>
</dbReference>
<dbReference type="GO" id="GO:0016887">
    <property type="term" value="F:ATP hydrolysis activity"/>
    <property type="evidence" value="ECO:0007669"/>
    <property type="project" value="InterPro"/>
</dbReference>
<keyword evidence="4 9" id="KW-0812">Transmembrane</keyword>
<organism evidence="12 13">
    <name type="scientific">Rubripirellula tenax</name>
    <dbReference type="NCBI Taxonomy" id="2528015"/>
    <lineage>
        <taxon>Bacteria</taxon>
        <taxon>Pseudomonadati</taxon>
        <taxon>Planctomycetota</taxon>
        <taxon>Planctomycetia</taxon>
        <taxon>Pirellulales</taxon>
        <taxon>Pirellulaceae</taxon>
        <taxon>Rubripirellula</taxon>
    </lineage>
</organism>
<dbReference type="InterPro" id="IPR003439">
    <property type="entry name" value="ABC_transporter-like_ATP-bd"/>
</dbReference>
<evidence type="ECO:0000256" key="2">
    <source>
        <dbReference type="ARBA" id="ARBA00022448"/>
    </source>
</evidence>
<dbReference type="PANTHER" id="PTHR24221">
    <property type="entry name" value="ATP-BINDING CASSETTE SUB-FAMILY B"/>
    <property type="match status" value="1"/>
</dbReference>
<feature type="transmembrane region" description="Helical" evidence="9">
    <location>
        <begin position="306"/>
        <end position="323"/>
    </location>
</feature>
<dbReference type="EMBL" id="SJPW01000008">
    <property type="protein sequence ID" value="TWU46287.1"/>
    <property type="molecule type" value="Genomic_DNA"/>
</dbReference>
<evidence type="ECO:0000256" key="6">
    <source>
        <dbReference type="ARBA" id="ARBA00022840"/>
    </source>
</evidence>
<dbReference type="Pfam" id="PF00005">
    <property type="entry name" value="ABC_tran"/>
    <property type="match status" value="1"/>
</dbReference>
<keyword evidence="8 9" id="KW-0472">Membrane</keyword>
<keyword evidence="6 12" id="KW-0067">ATP-binding</keyword>
<proteinExistence type="predicted"/>
<evidence type="ECO:0000256" key="8">
    <source>
        <dbReference type="ARBA" id="ARBA00023136"/>
    </source>
</evidence>
<dbReference type="GO" id="GO:0034040">
    <property type="term" value="F:ATPase-coupled lipid transmembrane transporter activity"/>
    <property type="evidence" value="ECO:0007669"/>
    <property type="project" value="TreeGrafter"/>
</dbReference>
<dbReference type="Pfam" id="PF00664">
    <property type="entry name" value="ABC_membrane"/>
    <property type="match status" value="1"/>
</dbReference>
<dbReference type="SUPFAM" id="SSF52540">
    <property type="entry name" value="P-loop containing nucleoside triphosphate hydrolases"/>
    <property type="match status" value="1"/>
</dbReference>
<sequence>MNSSNAFPAMVKVIRDPDAEARRRPLSMALIRRLWTLMRPYSRKRNALTGLVLLRACQLPALAWSIGAVINGPVSGRAPFASIAFASLGVLALAAWTQLTLVYRQRMALELGEAIIHDLRGRVYEHLQTMPMSFYTKTKTGRVISRITSDCDSVRTGVQDVLFVSMVQGGQMIIAAIVMGCYDLPLLVVVLAMSPILWLIGKVMRGRLSQAYRDVQESFSRVTATIAESVSVIRVTQALAREETNAELFRQLTVDHAEYNMRSTREGGRMMPLLELTGQVSLGLVLIVGAYRAIIANDPMPVGDLIQFWFLAGLFFSPIQVLGNQYNQALTAMAGAERVFALLDTEPLWTDLPDAKPFAEPILGKLELSEVTFAYEPARPVLIDVSLHVPAGSMVALVGETGSGKSTLASLVARFYLPDQGTICIDDQNLREITTASIARAVSVVPQQNYLFSGTVLDNIVAGRSGATESDAIAALESLDCSWLIDDLPEGLHTQAGSRGGRVSLGQRQLICFARALVADPRVLILDEATSAVDSLTEVRIQAALSRLLQNRTSLVIAHRLSTIRAADQILVLSNGRVVERGQHAEMLRAEGPYRRLHDRFVAGHDVF</sequence>
<comment type="subcellular location">
    <subcellularLocation>
        <location evidence="1">Cell membrane</location>
        <topology evidence="1">Multi-pass membrane protein</topology>
    </subcellularLocation>
</comment>
<feature type="domain" description="ABC transmembrane type-1" evidence="11">
    <location>
        <begin position="60"/>
        <end position="331"/>
    </location>
</feature>
<dbReference type="SMART" id="SM00382">
    <property type="entry name" value="AAA"/>
    <property type="match status" value="1"/>
</dbReference>
<evidence type="ECO:0000259" key="11">
    <source>
        <dbReference type="PROSITE" id="PS50929"/>
    </source>
</evidence>
<keyword evidence="3" id="KW-1003">Cell membrane</keyword>
<dbReference type="Proteomes" id="UP000318288">
    <property type="component" value="Unassembled WGS sequence"/>
</dbReference>
<feature type="transmembrane region" description="Helical" evidence="9">
    <location>
        <begin position="161"/>
        <end position="178"/>
    </location>
</feature>
<feature type="transmembrane region" description="Helical" evidence="9">
    <location>
        <begin position="273"/>
        <end position="294"/>
    </location>
</feature>
<keyword evidence="2" id="KW-0813">Transport</keyword>
<feature type="transmembrane region" description="Helical" evidence="9">
    <location>
        <begin position="81"/>
        <end position="103"/>
    </location>
</feature>
<evidence type="ECO:0000256" key="1">
    <source>
        <dbReference type="ARBA" id="ARBA00004651"/>
    </source>
</evidence>
<dbReference type="OrthoDB" id="9762778at2"/>
<comment type="caution">
    <text evidence="12">The sequence shown here is derived from an EMBL/GenBank/DDBJ whole genome shotgun (WGS) entry which is preliminary data.</text>
</comment>
<name>A0A5C6EE56_9BACT</name>
<keyword evidence="5" id="KW-0547">Nucleotide-binding</keyword>